<evidence type="ECO:0000259" key="2">
    <source>
        <dbReference type="Pfam" id="PF20920"/>
    </source>
</evidence>
<organism evidence="3">
    <name type="scientific">Pararge aegeria</name>
    <name type="common">speckled wood butterfly</name>
    <dbReference type="NCBI Taxonomy" id="116150"/>
    <lineage>
        <taxon>Eukaryota</taxon>
        <taxon>Metazoa</taxon>
        <taxon>Ecdysozoa</taxon>
        <taxon>Arthropoda</taxon>
        <taxon>Hexapoda</taxon>
        <taxon>Insecta</taxon>
        <taxon>Pterygota</taxon>
        <taxon>Neoptera</taxon>
        <taxon>Endopterygota</taxon>
        <taxon>Lepidoptera</taxon>
        <taxon>Glossata</taxon>
        <taxon>Ditrysia</taxon>
        <taxon>Papilionoidea</taxon>
        <taxon>Nymphalidae</taxon>
        <taxon>Satyrinae</taxon>
        <taxon>Satyrini</taxon>
        <taxon>Parargina</taxon>
        <taxon>Pararge</taxon>
    </lineage>
</organism>
<dbReference type="InterPro" id="IPR046426">
    <property type="entry name" value="DAXX_histone-bd_sf"/>
</dbReference>
<evidence type="ECO:0000313" key="3">
    <source>
        <dbReference type="EMBL" id="JAA85980.1"/>
    </source>
</evidence>
<dbReference type="Pfam" id="PF20920">
    <property type="entry name" value="DAXX_hist_bd"/>
    <property type="match status" value="1"/>
</dbReference>
<reference evidence="3" key="1">
    <citation type="journal article" date="2013" name="BMC Genomics">
        <title>Unscrambling butterfly oogenesis.</title>
        <authorList>
            <person name="Carter J.M."/>
            <person name="Baker S.C."/>
            <person name="Pink R."/>
            <person name="Carter D.R."/>
            <person name="Collins A."/>
            <person name="Tomlin J."/>
            <person name="Gibbs M."/>
            <person name="Breuker C.J."/>
        </authorList>
    </citation>
    <scope>NUCLEOTIDE SEQUENCE</scope>
    <source>
        <tissue evidence="3">Ovary</tissue>
    </source>
</reference>
<feature type="domain" description="Daxx histone-binding" evidence="2">
    <location>
        <begin position="2"/>
        <end position="50"/>
    </location>
</feature>
<dbReference type="EMBL" id="GAIX01006580">
    <property type="protein sequence ID" value="JAA85980.1"/>
    <property type="molecule type" value="Transcribed_RNA"/>
</dbReference>
<proteinExistence type="predicted"/>
<reference evidence="3" key="2">
    <citation type="submission" date="2013-05" db="EMBL/GenBank/DDBJ databases">
        <authorList>
            <person name="Carter J.-M."/>
            <person name="Baker S.C."/>
            <person name="Pink R."/>
            <person name="Carter D.R.F."/>
            <person name="Collins A."/>
            <person name="Tomlin J."/>
            <person name="Gibbs M."/>
            <person name="Breuker C.J."/>
        </authorList>
    </citation>
    <scope>NUCLEOTIDE SEQUENCE</scope>
    <source>
        <tissue evidence="3">Ovary</tissue>
    </source>
</reference>
<protein>
    <submittedName>
        <fullName evidence="3">Daxx</fullName>
    </submittedName>
</protein>
<dbReference type="GO" id="GO:0042393">
    <property type="term" value="F:histone binding"/>
    <property type="evidence" value="ECO:0007669"/>
    <property type="project" value="InterPro"/>
</dbReference>
<accession>S4PFI1</accession>
<evidence type="ECO:0000256" key="1">
    <source>
        <dbReference type="SAM" id="MobiDB-lite"/>
    </source>
</evidence>
<dbReference type="Gene3D" id="1.20.58.2170">
    <property type="match status" value="1"/>
</dbReference>
<sequence length="143" mass="16212">KREWKDLLSRVKAENCDGDPADADPELLARLEANKRVALKKESDLLERYSTMQNLPQDRKKSKDVQLPPDTDDDVKYDSDESSDECDSLKVNLEENNSFVLTTANTSNPIDISKIVNGYSNQTETKSKFKAIQNVNFVQKDCP</sequence>
<dbReference type="InterPro" id="IPR046378">
    <property type="entry name" value="DAXX_histone-bd"/>
</dbReference>
<dbReference type="AlphaFoldDB" id="S4PFI1"/>
<feature type="non-terminal residue" evidence="3">
    <location>
        <position position="143"/>
    </location>
</feature>
<feature type="region of interest" description="Disordered" evidence="1">
    <location>
        <begin position="50"/>
        <end position="84"/>
    </location>
</feature>
<feature type="non-terminal residue" evidence="3">
    <location>
        <position position="1"/>
    </location>
</feature>
<name>S4PFI1_9NEOP</name>